<dbReference type="PANTHER" id="PTHR32322">
    <property type="entry name" value="INNER MEMBRANE TRANSPORTER"/>
    <property type="match status" value="1"/>
</dbReference>
<proteinExistence type="predicted"/>
<dbReference type="InterPro" id="IPR050638">
    <property type="entry name" value="AA-Vitamin_Transporters"/>
</dbReference>
<protein>
    <submittedName>
        <fullName evidence="9">DMT family transporter</fullName>
    </submittedName>
</protein>
<dbReference type="RefSeq" id="WP_309651675.1">
    <property type="nucleotide sequence ID" value="NZ_JARWAK010000003.1"/>
</dbReference>
<evidence type="ECO:0000256" key="5">
    <source>
        <dbReference type="ARBA" id="ARBA00023136"/>
    </source>
</evidence>
<feature type="domain" description="EamA" evidence="8">
    <location>
        <begin position="159"/>
        <end position="288"/>
    </location>
</feature>
<dbReference type="Pfam" id="PF00892">
    <property type="entry name" value="EamA"/>
    <property type="match status" value="2"/>
</dbReference>
<keyword evidence="5 7" id="KW-0472">Membrane</keyword>
<feature type="transmembrane region" description="Helical" evidence="7">
    <location>
        <begin position="75"/>
        <end position="94"/>
    </location>
</feature>
<feature type="transmembrane region" description="Helical" evidence="7">
    <location>
        <begin position="100"/>
        <end position="122"/>
    </location>
</feature>
<feature type="transmembrane region" description="Helical" evidence="7">
    <location>
        <begin position="159"/>
        <end position="177"/>
    </location>
</feature>
<gene>
    <name evidence="9" type="ORF">QC818_04585</name>
</gene>
<keyword evidence="2" id="KW-1003">Cell membrane</keyword>
<dbReference type="SUPFAM" id="SSF103481">
    <property type="entry name" value="Multidrug resistance efflux transporter EmrE"/>
    <property type="match status" value="1"/>
</dbReference>
<keyword evidence="4 7" id="KW-1133">Transmembrane helix</keyword>
<dbReference type="EMBL" id="JARWAK010000003">
    <property type="protein sequence ID" value="MDR5866068.1"/>
    <property type="molecule type" value="Genomic_DNA"/>
</dbReference>
<dbReference type="InterPro" id="IPR037185">
    <property type="entry name" value="EmrE-like"/>
</dbReference>
<feature type="transmembrane region" description="Helical" evidence="7">
    <location>
        <begin position="39"/>
        <end position="59"/>
    </location>
</feature>
<sequence length="320" mass="32999">MSAASPAEARRATLWGASTVLNWATLALFTQWAGPVPPFLLTALCFGLAGGLALLAFAARGEAGALAEALRQPPAGWLLGVGGLFGYHLCYFIAQQTAPAAEAGLISYLWPLLIVILAGWLLPGERLRGIHLLGGVCGFAGAALLVGPAGFDWSGDHTPGYLVALLAAFIWSGYSVASRRLSRVPTAAVAWNCLGAAGLALACHLAWEPHGWPEGANPWAILALGLGPVGSAFFTWDLGMKRGHVRLLGLLSYATPLCSTLVLIAAGLATPSPTLLLAALLICGGALIGSGMLGGRQGRRAPAGRSRRTGNASLEPRDRA</sequence>
<evidence type="ECO:0000259" key="8">
    <source>
        <dbReference type="Pfam" id="PF00892"/>
    </source>
</evidence>
<accession>A0ABU1FZF9</accession>
<comment type="caution">
    <text evidence="9">The sequence shown here is derived from an EMBL/GenBank/DDBJ whole genome shotgun (WGS) entry which is preliminary data.</text>
</comment>
<feature type="transmembrane region" description="Helical" evidence="7">
    <location>
        <begin position="275"/>
        <end position="295"/>
    </location>
</feature>
<evidence type="ECO:0000313" key="10">
    <source>
        <dbReference type="Proteomes" id="UP001264519"/>
    </source>
</evidence>
<evidence type="ECO:0000256" key="6">
    <source>
        <dbReference type="SAM" id="MobiDB-lite"/>
    </source>
</evidence>
<feature type="transmembrane region" description="Helical" evidence="7">
    <location>
        <begin position="219"/>
        <end position="238"/>
    </location>
</feature>
<evidence type="ECO:0000256" key="4">
    <source>
        <dbReference type="ARBA" id="ARBA00022989"/>
    </source>
</evidence>
<feature type="transmembrane region" description="Helical" evidence="7">
    <location>
        <begin position="250"/>
        <end position="269"/>
    </location>
</feature>
<evidence type="ECO:0000313" key="9">
    <source>
        <dbReference type="EMBL" id="MDR5866068.1"/>
    </source>
</evidence>
<evidence type="ECO:0000256" key="1">
    <source>
        <dbReference type="ARBA" id="ARBA00004651"/>
    </source>
</evidence>
<reference evidence="9 10" key="1">
    <citation type="submission" date="2023-04" db="EMBL/GenBank/DDBJ databases">
        <title>A long-awaited taxogenomic arrangement of the family Halomonadaceae.</title>
        <authorList>
            <person name="De La Haba R."/>
            <person name="Chuvochina M."/>
            <person name="Wittouck S."/>
            <person name="Arahal D.R."/>
            <person name="Sanchez-Porro C."/>
            <person name="Hugenholtz P."/>
            <person name="Ventosa A."/>
        </authorList>
    </citation>
    <scope>NUCLEOTIDE SEQUENCE [LARGE SCALE GENOMIC DNA]</scope>
    <source>
        <strain evidence="9 10">DSM 23530</strain>
    </source>
</reference>
<keyword evidence="3 7" id="KW-0812">Transmembrane</keyword>
<feature type="region of interest" description="Disordered" evidence="6">
    <location>
        <begin position="294"/>
        <end position="320"/>
    </location>
</feature>
<dbReference type="InterPro" id="IPR000620">
    <property type="entry name" value="EamA_dom"/>
</dbReference>
<feature type="transmembrane region" description="Helical" evidence="7">
    <location>
        <begin position="129"/>
        <end position="147"/>
    </location>
</feature>
<comment type="subcellular location">
    <subcellularLocation>
        <location evidence="1">Cell membrane</location>
        <topology evidence="1">Multi-pass membrane protein</topology>
    </subcellularLocation>
</comment>
<evidence type="ECO:0000256" key="7">
    <source>
        <dbReference type="SAM" id="Phobius"/>
    </source>
</evidence>
<name>A0ABU1FZF9_9GAMM</name>
<feature type="domain" description="EamA" evidence="8">
    <location>
        <begin position="13"/>
        <end position="146"/>
    </location>
</feature>
<dbReference type="PANTHER" id="PTHR32322:SF18">
    <property type="entry name" value="S-ADENOSYLMETHIONINE_S-ADENOSYLHOMOCYSTEINE TRANSPORTER"/>
    <property type="match status" value="1"/>
</dbReference>
<organism evidence="9 10">
    <name type="scientific">Halomonas koreensis</name>
    <dbReference type="NCBI Taxonomy" id="245385"/>
    <lineage>
        <taxon>Bacteria</taxon>
        <taxon>Pseudomonadati</taxon>
        <taxon>Pseudomonadota</taxon>
        <taxon>Gammaproteobacteria</taxon>
        <taxon>Oceanospirillales</taxon>
        <taxon>Halomonadaceae</taxon>
        <taxon>Halomonas</taxon>
    </lineage>
</organism>
<keyword evidence="10" id="KW-1185">Reference proteome</keyword>
<feature type="transmembrane region" description="Helical" evidence="7">
    <location>
        <begin position="189"/>
        <end position="207"/>
    </location>
</feature>
<feature type="transmembrane region" description="Helical" evidence="7">
    <location>
        <begin position="12"/>
        <end position="33"/>
    </location>
</feature>
<evidence type="ECO:0000256" key="2">
    <source>
        <dbReference type="ARBA" id="ARBA00022475"/>
    </source>
</evidence>
<dbReference type="Proteomes" id="UP001264519">
    <property type="component" value="Unassembled WGS sequence"/>
</dbReference>
<evidence type="ECO:0000256" key="3">
    <source>
        <dbReference type="ARBA" id="ARBA00022692"/>
    </source>
</evidence>